<dbReference type="KEGG" id="och:CES85_1079"/>
<dbReference type="EMBL" id="CP022604">
    <property type="protein sequence ID" value="ASV86983.1"/>
    <property type="molecule type" value="Genomic_DNA"/>
</dbReference>
<keyword evidence="1" id="KW-1133">Transmembrane helix</keyword>
<accession>A0A248UJH5</accession>
<organism evidence="2 3">
    <name type="scientific">Ochrobactrum quorumnocens</name>
    <dbReference type="NCBI Taxonomy" id="271865"/>
    <lineage>
        <taxon>Bacteria</taxon>
        <taxon>Pseudomonadati</taxon>
        <taxon>Pseudomonadota</taxon>
        <taxon>Alphaproteobacteria</taxon>
        <taxon>Hyphomicrobiales</taxon>
        <taxon>Brucellaceae</taxon>
        <taxon>Brucella/Ochrobactrum group</taxon>
        <taxon>Ochrobactrum</taxon>
    </lineage>
</organism>
<evidence type="ECO:0000313" key="2">
    <source>
        <dbReference type="EMBL" id="ASV86983.1"/>
    </source>
</evidence>
<name>A0A248UJH5_9HYPH</name>
<evidence type="ECO:0000256" key="1">
    <source>
        <dbReference type="SAM" id="Phobius"/>
    </source>
</evidence>
<evidence type="ECO:0000313" key="3">
    <source>
        <dbReference type="Proteomes" id="UP000215256"/>
    </source>
</evidence>
<feature type="transmembrane region" description="Helical" evidence="1">
    <location>
        <begin position="12"/>
        <end position="33"/>
    </location>
</feature>
<keyword evidence="1" id="KW-0812">Transmembrane</keyword>
<protein>
    <submittedName>
        <fullName evidence="2">Putative membrane protein</fullName>
    </submittedName>
</protein>
<proteinExistence type="predicted"/>
<dbReference type="AlphaFoldDB" id="A0A248UJH5"/>
<sequence>MSQVREFIASDIGQVVIGGAVPILAVVFLALLAQNRRVRF</sequence>
<reference evidence="2 3" key="1">
    <citation type="submission" date="2017-07" db="EMBL/GenBank/DDBJ databases">
        <title>Phylogenetic study on the rhizospheric bacterium Ochrobactrum sp. A44.</title>
        <authorList>
            <person name="Krzyzanowska D.M."/>
            <person name="Ossowicki A."/>
            <person name="Rajewska M."/>
            <person name="Maciag T."/>
            <person name="Kaczynski Z."/>
            <person name="Czerwicka M."/>
            <person name="Jafra S."/>
        </authorList>
    </citation>
    <scope>NUCLEOTIDE SEQUENCE [LARGE SCALE GENOMIC DNA]</scope>
    <source>
        <strain evidence="2 3">A44</strain>
    </source>
</reference>
<gene>
    <name evidence="2" type="ORF">CES85_1079</name>
</gene>
<keyword evidence="1" id="KW-0472">Membrane</keyword>
<dbReference type="Proteomes" id="UP000215256">
    <property type="component" value="Chromosome 1"/>
</dbReference>
<dbReference type="RefSeq" id="WP_280523393.1">
    <property type="nucleotide sequence ID" value="NZ_CP022604.1"/>
</dbReference>